<reference evidence="18 19" key="1">
    <citation type="submission" date="2015-09" db="EMBL/GenBank/DDBJ databases">
        <authorList>
            <consortium name="Pathogen Informatics"/>
        </authorList>
    </citation>
    <scope>NUCLEOTIDE SEQUENCE [LARGE SCALE GENOMIC DNA]</scope>
    <source>
        <strain evidence="18 19">2789STDY5608849</strain>
    </source>
</reference>
<evidence type="ECO:0000256" key="13">
    <source>
        <dbReference type="PROSITE-ProRule" id="PRU00169"/>
    </source>
</evidence>
<dbReference type="CDD" id="cd17546">
    <property type="entry name" value="REC_hyHK_CKI1_RcsC-like"/>
    <property type="match status" value="1"/>
</dbReference>
<dbReference type="SUPFAM" id="SSF52172">
    <property type="entry name" value="CheY-like"/>
    <property type="match status" value="1"/>
</dbReference>
<dbReference type="InterPro" id="IPR003594">
    <property type="entry name" value="HATPase_dom"/>
</dbReference>
<evidence type="ECO:0000259" key="17">
    <source>
        <dbReference type="PROSITE" id="PS50839"/>
    </source>
</evidence>
<dbReference type="Proteomes" id="UP000095706">
    <property type="component" value="Unassembled WGS sequence"/>
</dbReference>
<evidence type="ECO:0000256" key="2">
    <source>
        <dbReference type="ARBA" id="ARBA00004370"/>
    </source>
</evidence>
<evidence type="ECO:0000256" key="5">
    <source>
        <dbReference type="ARBA" id="ARBA00022553"/>
    </source>
</evidence>
<dbReference type="InterPro" id="IPR001789">
    <property type="entry name" value="Sig_transdc_resp-reg_receiver"/>
</dbReference>
<dbReference type="PRINTS" id="PR00344">
    <property type="entry name" value="BCTRLSENSOR"/>
</dbReference>
<dbReference type="InterPro" id="IPR011006">
    <property type="entry name" value="CheY-like_superfamily"/>
</dbReference>
<dbReference type="InterPro" id="IPR036890">
    <property type="entry name" value="HATPase_C_sf"/>
</dbReference>
<dbReference type="PROSITE" id="PS50109">
    <property type="entry name" value="HIS_KIN"/>
    <property type="match status" value="1"/>
</dbReference>
<dbReference type="PROSITE" id="PS50839">
    <property type="entry name" value="CHASE"/>
    <property type="match status" value="1"/>
</dbReference>
<dbReference type="InterPro" id="IPR006189">
    <property type="entry name" value="CHASE_dom"/>
</dbReference>
<evidence type="ECO:0000259" key="16">
    <source>
        <dbReference type="PROSITE" id="PS50110"/>
    </source>
</evidence>
<dbReference type="InterPro" id="IPR004358">
    <property type="entry name" value="Sig_transdc_His_kin-like_C"/>
</dbReference>
<evidence type="ECO:0000256" key="1">
    <source>
        <dbReference type="ARBA" id="ARBA00000085"/>
    </source>
</evidence>
<dbReference type="InterPro" id="IPR042240">
    <property type="entry name" value="CHASE_sf"/>
</dbReference>
<dbReference type="InterPro" id="IPR003661">
    <property type="entry name" value="HisK_dim/P_dom"/>
</dbReference>
<dbReference type="AlphaFoldDB" id="A0A173WQN6"/>
<dbReference type="SMART" id="SM00388">
    <property type="entry name" value="HisKA"/>
    <property type="match status" value="1"/>
</dbReference>
<evidence type="ECO:0000256" key="9">
    <source>
        <dbReference type="ARBA" id="ARBA00022989"/>
    </source>
</evidence>
<dbReference type="InterPro" id="IPR005467">
    <property type="entry name" value="His_kinase_dom"/>
</dbReference>
<dbReference type="SMART" id="SM01079">
    <property type="entry name" value="CHASE"/>
    <property type="match status" value="1"/>
</dbReference>
<keyword evidence="8 18" id="KW-0418">Kinase</keyword>
<keyword evidence="9 14" id="KW-1133">Transmembrane helix</keyword>
<dbReference type="Gene3D" id="1.10.287.130">
    <property type="match status" value="1"/>
</dbReference>
<evidence type="ECO:0000259" key="15">
    <source>
        <dbReference type="PROSITE" id="PS50109"/>
    </source>
</evidence>
<dbReference type="Pfam" id="PF03924">
    <property type="entry name" value="CHASE"/>
    <property type="match status" value="1"/>
</dbReference>
<dbReference type="PANTHER" id="PTHR43047">
    <property type="entry name" value="TWO-COMPONENT HISTIDINE PROTEIN KINASE"/>
    <property type="match status" value="1"/>
</dbReference>
<name>A0A173WQN6_9FIRM</name>
<sequence>MKTKLTQKQIRFQALLLFFITFFLVELCAVFLYQNQLKEAKLKADYTAQTTIGRVKSQLNHYLAESNLMKHMIEAGYTVNGEEFSVLSSLMQDDQNVIKAHELAKDGIVTLIYPMSGNEAALGLNMLEHPARKQEARLAKESGEYTIAGPFELQQGDIGALLFDPIYTTDANGDQTFWGFSILVLDWESFLNEIELDTLEEAGYTYELWKISPATGEHVSIAHSGNSRRSDAIEVLCTVPNDTWHFEIVPKNGWLSPLQVFVSFALGLILSLLTSIGFLQFQMRRYKDEIHAAELEKAVQEAQSANEAKTRFLFNMSHDIRTPMNAIIGFSDLLEKHIDEKDRAVDYIAKIKSSSSFLLSLINYVLEMARIESGKASLKIELGSYSELINSLNAVFEPSLKSKNLSYLCYNTVEHDAILCDRTKIREILLNIISNSIKYTPEGGKISVKIEETPAPRKGFASYRITVKDNGIGMSKEYLPHIFEEFTREHSSTESHITGTGLGLPIVKSLVNLMGGTIDVESELGAGTITTICLTFELPTEEQLAAHQHKDEILEQSLQTLSEKRVLLAEDNDLNAEIVLTVLEENGIHAEHVKDGALCLKAVQNAPEDYYNVILMDIQMPNMNGYQAAEAIRALPGKRGEIPIVAMTANAFEEDRRKALESGMNAHIAKPVDVSVLLETLSRFS</sequence>
<feature type="domain" description="CHASE" evidence="17">
    <location>
        <begin position="108"/>
        <end position="199"/>
    </location>
</feature>
<organism evidence="18 19">
    <name type="scientific">Fusicatenibacter saccharivorans</name>
    <dbReference type="NCBI Taxonomy" id="1150298"/>
    <lineage>
        <taxon>Bacteria</taxon>
        <taxon>Bacillati</taxon>
        <taxon>Bacillota</taxon>
        <taxon>Clostridia</taxon>
        <taxon>Lachnospirales</taxon>
        <taxon>Lachnospiraceae</taxon>
        <taxon>Fusicatenibacter</taxon>
    </lineage>
</organism>
<dbReference type="Gene3D" id="3.30.450.350">
    <property type="entry name" value="CHASE domain"/>
    <property type="match status" value="1"/>
</dbReference>
<dbReference type="CDD" id="cd00075">
    <property type="entry name" value="HATPase"/>
    <property type="match status" value="1"/>
</dbReference>
<dbReference type="SMART" id="SM00387">
    <property type="entry name" value="HATPase_c"/>
    <property type="match status" value="1"/>
</dbReference>
<evidence type="ECO:0000256" key="12">
    <source>
        <dbReference type="ARBA" id="ARBA00024867"/>
    </source>
</evidence>
<feature type="transmembrane region" description="Helical" evidence="14">
    <location>
        <begin position="12"/>
        <end position="33"/>
    </location>
</feature>
<keyword evidence="6 18" id="KW-0808">Transferase</keyword>
<feature type="modified residue" description="4-aspartylphosphate" evidence="13">
    <location>
        <position position="617"/>
    </location>
</feature>
<dbReference type="Gene3D" id="3.30.565.10">
    <property type="entry name" value="Histidine kinase-like ATPase, C-terminal domain"/>
    <property type="match status" value="1"/>
</dbReference>
<evidence type="ECO:0000256" key="7">
    <source>
        <dbReference type="ARBA" id="ARBA00022692"/>
    </source>
</evidence>
<dbReference type="SMART" id="SM00448">
    <property type="entry name" value="REC"/>
    <property type="match status" value="1"/>
</dbReference>
<gene>
    <name evidence="18" type="primary">luxQ_1</name>
    <name evidence="18" type="ORF">ERS852406_00167</name>
</gene>
<keyword evidence="11 14" id="KW-0472">Membrane</keyword>
<dbReference type="InterPro" id="IPR036097">
    <property type="entry name" value="HisK_dim/P_sf"/>
</dbReference>
<dbReference type="GO" id="GO:0000155">
    <property type="term" value="F:phosphorelay sensor kinase activity"/>
    <property type="evidence" value="ECO:0007669"/>
    <property type="project" value="InterPro"/>
</dbReference>
<dbReference type="SUPFAM" id="SSF47384">
    <property type="entry name" value="Homodimeric domain of signal transducing histidine kinase"/>
    <property type="match status" value="1"/>
</dbReference>
<dbReference type="PROSITE" id="PS50110">
    <property type="entry name" value="RESPONSE_REGULATORY"/>
    <property type="match status" value="1"/>
</dbReference>
<evidence type="ECO:0000313" key="19">
    <source>
        <dbReference type="Proteomes" id="UP000095706"/>
    </source>
</evidence>
<evidence type="ECO:0000256" key="10">
    <source>
        <dbReference type="ARBA" id="ARBA00023012"/>
    </source>
</evidence>
<dbReference type="GO" id="GO:0005886">
    <property type="term" value="C:plasma membrane"/>
    <property type="evidence" value="ECO:0007669"/>
    <property type="project" value="TreeGrafter"/>
</dbReference>
<dbReference type="Gene3D" id="3.40.50.2300">
    <property type="match status" value="1"/>
</dbReference>
<dbReference type="FunFam" id="3.30.565.10:FF:000006">
    <property type="entry name" value="Sensor histidine kinase WalK"/>
    <property type="match status" value="1"/>
</dbReference>
<dbReference type="Pfam" id="PF02518">
    <property type="entry name" value="HATPase_c"/>
    <property type="match status" value="1"/>
</dbReference>
<evidence type="ECO:0000256" key="14">
    <source>
        <dbReference type="SAM" id="Phobius"/>
    </source>
</evidence>
<dbReference type="Pfam" id="PF00072">
    <property type="entry name" value="Response_reg"/>
    <property type="match status" value="1"/>
</dbReference>
<comment type="function">
    <text evidence="12">May play the central regulatory role in sporulation. It may be an element of the effector pathway responsible for the activation of sporulation genes in response to nutritional stress. Spo0A may act in concert with spo0H (a sigma factor) to control the expression of some genes that are critical to the sporulation process.</text>
</comment>
<comment type="subcellular location">
    <subcellularLocation>
        <location evidence="2">Membrane</location>
    </subcellularLocation>
</comment>
<protein>
    <recommendedName>
        <fullName evidence="4">Stage 0 sporulation protein A homolog</fullName>
        <ecNumber evidence="3">2.7.13.3</ecNumber>
    </recommendedName>
</protein>
<dbReference type="PANTHER" id="PTHR43047:SF72">
    <property type="entry name" value="OSMOSENSING HISTIDINE PROTEIN KINASE SLN1"/>
    <property type="match status" value="1"/>
</dbReference>
<dbReference type="RefSeq" id="WP_055225845.1">
    <property type="nucleotide sequence ID" value="NZ_CYYV01000001.1"/>
</dbReference>
<evidence type="ECO:0000313" key="18">
    <source>
        <dbReference type="EMBL" id="CUN41266.1"/>
    </source>
</evidence>
<evidence type="ECO:0000256" key="6">
    <source>
        <dbReference type="ARBA" id="ARBA00022679"/>
    </source>
</evidence>
<evidence type="ECO:0000256" key="3">
    <source>
        <dbReference type="ARBA" id="ARBA00012438"/>
    </source>
</evidence>
<dbReference type="GO" id="GO:0009927">
    <property type="term" value="F:histidine phosphotransfer kinase activity"/>
    <property type="evidence" value="ECO:0007669"/>
    <property type="project" value="TreeGrafter"/>
</dbReference>
<dbReference type="EMBL" id="CYYV01000001">
    <property type="protein sequence ID" value="CUN41266.1"/>
    <property type="molecule type" value="Genomic_DNA"/>
</dbReference>
<evidence type="ECO:0000256" key="11">
    <source>
        <dbReference type="ARBA" id="ARBA00023136"/>
    </source>
</evidence>
<comment type="catalytic activity">
    <reaction evidence="1">
        <text>ATP + protein L-histidine = ADP + protein N-phospho-L-histidine.</text>
        <dbReference type="EC" id="2.7.13.3"/>
    </reaction>
</comment>
<dbReference type="Pfam" id="PF00512">
    <property type="entry name" value="HisKA"/>
    <property type="match status" value="1"/>
</dbReference>
<dbReference type="EC" id="2.7.13.3" evidence="3"/>
<evidence type="ECO:0000256" key="8">
    <source>
        <dbReference type="ARBA" id="ARBA00022777"/>
    </source>
</evidence>
<keyword evidence="10" id="KW-0902">Two-component regulatory system</keyword>
<dbReference type="CDD" id="cd00082">
    <property type="entry name" value="HisKA"/>
    <property type="match status" value="1"/>
</dbReference>
<evidence type="ECO:0000256" key="4">
    <source>
        <dbReference type="ARBA" id="ARBA00018672"/>
    </source>
</evidence>
<feature type="domain" description="Response regulatory" evidence="16">
    <location>
        <begin position="565"/>
        <end position="685"/>
    </location>
</feature>
<keyword evidence="7 14" id="KW-0812">Transmembrane</keyword>
<dbReference type="SUPFAM" id="SSF55874">
    <property type="entry name" value="ATPase domain of HSP90 chaperone/DNA topoisomerase II/histidine kinase"/>
    <property type="match status" value="1"/>
</dbReference>
<feature type="domain" description="Histidine kinase" evidence="15">
    <location>
        <begin position="315"/>
        <end position="538"/>
    </location>
</feature>
<accession>A0A173WQN6</accession>
<proteinExistence type="predicted"/>
<keyword evidence="5 13" id="KW-0597">Phosphoprotein</keyword>